<organism evidence="2 3">
    <name type="scientific">Anaerocolumna chitinilytica</name>
    <dbReference type="NCBI Taxonomy" id="1727145"/>
    <lineage>
        <taxon>Bacteria</taxon>
        <taxon>Bacillati</taxon>
        <taxon>Bacillota</taxon>
        <taxon>Clostridia</taxon>
        <taxon>Lachnospirales</taxon>
        <taxon>Lachnospiraceae</taxon>
        <taxon>Anaerocolumna</taxon>
    </lineage>
</organism>
<reference evidence="2 3" key="2">
    <citation type="submission" date="2020-08" db="EMBL/GenBank/DDBJ databases">
        <authorList>
            <person name="Ueki A."/>
            <person name="Tonouchi A."/>
        </authorList>
    </citation>
    <scope>NUCLEOTIDE SEQUENCE [LARGE SCALE GENOMIC DNA]</scope>
    <source>
        <strain evidence="2 3">CTTW</strain>
    </source>
</reference>
<dbReference type="Proteomes" id="UP000515703">
    <property type="component" value="Chromosome"/>
</dbReference>
<accession>A0A7I8DN66</accession>
<dbReference type="EMBL" id="AP023368">
    <property type="protein sequence ID" value="BCJ97736.1"/>
    <property type="molecule type" value="Genomic_DNA"/>
</dbReference>
<dbReference type="KEGG" id="acht:bsdcttw_07770"/>
<dbReference type="AlphaFoldDB" id="A0A7I8DN66"/>
<keyword evidence="3" id="KW-1185">Reference proteome</keyword>
<evidence type="ECO:0000313" key="2">
    <source>
        <dbReference type="EMBL" id="BCJ97736.1"/>
    </source>
</evidence>
<keyword evidence="1" id="KW-1133">Transmembrane helix</keyword>
<reference evidence="2 3" key="1">
    <citation type="submission" date="2020-08" db="EMBL/GenBank/DDBJ databases">
        <title>Draft genome sequencing of an Anaerocolumna strain isolated from anoxic soil subjected to BSD treatment.</title>
        <authorList>
            <person name="Uek A."/>
            <person name="Tonouchi A."/>
        </authorList>
    </citation>
    <scope>NUCLEOTIDE SEQUENCE [LARGE SCALE GENOMIC DNA]</scope>
    <source>
        <strain evidence="2 3">CTTW</strain>
    </source>
</reference>
<gene>
    <name evidence="2" type="ORF">bsdcttw_07770</name>
</gene>
<keyword evidence="1" id="KW-0472">Membrane</keyword>
<sequence length="64" mass="7548">MLTEAIISYPIYLVSAYFFHWFDLTDIKMLLIMTLCFAGIFVLIAGHFYRRDREDADDINNLIP</sequence>
<evidence type="ECO:0000313" key="3">
    <source>
        <dbReference type="Proteomes" id="UP000515703"/>
    </source>
</evidence>
<proteinExistence type="predicted"/>
<name>A0A7I8DN66_9FIRM</name>
<dbReference type="Pfam" id="PF11457">
    <property type="entry name" value="DUF3021"/>
    <property type="match status" value="1"/>
</dbReference>
<evidence type="ECO:0000256" key="1">
    <source>
        <dbReference type="SAM" id="Phobius"/>
    </source>
</evidence>
<feature type="transmembrane region" description="Helical" evidence="1">
    <location>
        <begin position="6"/>
        <end position="22"/>
    </location>
</feature>
<feature type="transmembrane region" description="Helical" evidence="1">
    <location>
        <begin position="29"/>
        <end position="49"/>
    </location>
</feature>
<dbReference type="RefSeq" id="WP_185258134.1">
    <property type="nucleotide sequence ID" value="NZ_AP023368.1"/>
</dbReference>
<dbReference type="InterPro" id="IPR021560">
    <property type="entry name" value="DUF3021"/>
</dbReference>
<keyword evidence="1" id="KW-0812">Transmembrane</keyword>
<protein>
    <submittedName>
        <fullName evidence="2">Uncharacterized protein</fullName>
    </submittedName>
</protein>